<dbReference type="KEGG" id="red:roselon_00390"/>
<gene>
    <name evidence="9" type="ORF">roselon_00390</name>
</gene>
<keyword evidence="6 7" id="KW-0482">Metalloprotease</keyword>
<dbReference type="PATRIC" id="fig|1294273.3.peg.382"/>
<evidence type="ECO:0000256" key="6">
    <source>
        <dbReference type="ARBA" id="ARBA00023049"/>
    </source>
</evidence>
<proteinExistence type="inferred from homology"/>
<dbReference type="eggNOG" id="COG0339">
    <property type="taxonomic scope" value="Bacteria"/>
</dbReference>
<organism evidence="9 10">
    <name type="scientific">Roseicyclus elongatus DSM 19469</name>
    <dbReference type="NCBI Taxonomy" id="1294273"/>
    <lineage>
        <taxon>Bacteria</taxon>
        <taxon>Pseudomonadati</taxon>
        <taxon>Pseudomonadota</taxon>
        <taxon>Alphaproteobacteria</taxon>
        <taxon>Rhodobacterales</taxon>
        <taxon>Roseobacteraceae</taxon>
        <taxon>Roseicyclus</taxon>
    </lineage>
</organism>
<evidence type="ECO:0000256" key="1">
    <source>
        <dbReference type="ARBA" id="ARBA00006040"/>
    </source>
</evidence>
<evidence type="ECO:0000259" key="8">
    <source>
        <dbReference type="Pfam" id="PF01432"/>
    </source>
</evidence>
<sequence length="684" mass="75298">MLGAKEFAAMTDLTNPLLTDWNTPFDLPPFGQIEDSHFAPAMEAALDDGRAAIRAIADNPAPPTFANTIEALELADATLDRVAGVFFNLAGSDSNPKRQELQRDFAPKLSAYSSEIVNNTALFRRVDDLWQRRDDLGLSAEQMRVLYLTHRGFVRSGAALEGAARDRLTEVKSRLSVLGTEFTQNLLADEAGWFMELTEDDLEGLPDFVVSAARAAGSEKGAEGPVVTLSRSLIVPFLQFSPRRDLREKAYRAWAARGMNGGETDNRGIATEVLALRDERAKLLGYDSFAAYKLETEMAGTPEAVRDLLMAVWSPAKAAAEADADILAKMMAEDGVNGPLEPWDWRYYAEKRRLAEHDLDEAELKPYFQLDAMIEAAFDCANRLFGLEFRPLDVTLYHPDARAWEVMRNDQHMAVFIGDYFARGSKRSGAWCSAMRSQKKLGGDVRPIVVNVCNFAKGDPALLSYDDARTLFHEFGHALHQMLSDVTYASISGTSVARDFVELPSQLYEHWLEVPEVLEKHARHATTGKAMPRDLLDRLLAAQTYDMGFQTVEYVASALVDLDFHDGAAPADPMAAQAETLARIGMPHAIGMRHATPHFAHVFAGDGYSSGYYSYMWSEVMDADAFAAFEEVGDPFDATLAAKLEHHVLSAGGSAEADALYTAFRGRMPGVEALLKGRGLLDAA</sequence>
<dbReference type="GO" id="GO:0004222">
    <property type="term" value="F:metalloendopeptidase activity"/>
    <property type="evidence" value="ECO:0007669"/>
    <property type="project" value="InterPro"/>
</dbReference>
<dbReference type="CDD" id="cd06456">
    <property type="entry name" value="M3A_DCP"/>
    <property type="match status" value="1"/>
</dbReference>
<evidence type="ECO:0000313" key="10">
    <source>
        <dbReference type="Proteomes" id="UP000019593"/>
    </source>
</evidence>
<reference evidence="9 10" key="1">
    <citation type="submission" date="2013-03" db="EMBL/GenBank/DDBJ databases">
        <authorList>
            <person name="Fiebig A."/>
            <person name="Goeker M."/>
            <person name="Klenk H.-P.P."/>
        </authorList>
    </citation>
    <scope>NUCLEOTIDE SEQUENCE [LARGE SCALE GENOMIC DNA]</scope>
    <source>
        <strain evidence="10">DSM 19469</strain>
    </source>
</reference>
<keyword evidence="4 7" id="KW-0378">Hydrolase</keyword>
<evidence type="ECO:0000256" key="3">
    <source>
        <dbReference type="ARBA" id="ARBA00022723"/>
    </source>
</evidence>
<dbReference type="Gene3D" id="1.10.1370.10">
    <property type="entry name" value="Neurolysin, domain 3"/>
    <property type="match status" value="1"/>
</dbReference>
<feature type="domain" description="Peptidase M3A/M3B catalytic" evidence="8">
    <location>
        <begin position="238"/>
        <end position="679"/>
    </location>
</feature>
<dbReference type="InterPro" id="IPR034005">
    <property type="entry name" value="M3A_DCP"/>
</dbReference>
<dbReference type="PANTHER" id="PTHR43660">
    <property type="entry name" value="DIPEPTIDYL CARBOXYPEPTIDASE"/>
    <property type="match status" value="1"/>
</dbReference>
<dbReference type="Gene3D" id="3.40.390.10">
    <property type="entry name" value="Collagenase (Catalytic Domain)"/>
    <property type="match status" value="1"/>
</dbReference>
<dbReference type="GO" id="GO:0046872">
    <property type="term" value="F:metal ion binding"/>
    <property type="evidence" value="ECO:0007669"/>
    <property type="project" value="UniProtKB-UniRule"/>
</dbReference>
<dbReference type="InterPro" id="IPR024079">
    <property type="entry name" value="MetalloPept_cat_dom_sf"/>
</dbReference>
<accession>W8SK00</accession>
<dbReference type="HOGENOM" id="CLU_001805_4_0_5"/>
<keyword evidence="5 7" id="KW-0862">Zinc</keyword>
<dbReference type="AlphaFoldDB" id="W8SK00"/>
<dbReference type="GO" id="GO:0004180">
    <property type="term" value="F:carboxypeptidase activity"/>
    <property type="evidence" value="ECO:0007669"/>
    <property type="project" value="UniProtKB-KW"/>
</dbReference>
<dbReference type="EMBL" id="CP004372">
    <property type="protein sequence ID" value="AHM02835.1"/>
    <property type="molecule type" value="Genomic_DNA"/>
</dbReference>
<dbReference type="GO" id="GO:0005829">
    <property type="term" value="C:cytosol"/>
    <property type="evidence" value="ECO:0007669"/>
    <property type="project" value="UniProtKB-ARBA"/>
</dbReference>
<evidence type="ECO:0000256" key="4">
    <source>
        <dbReference type="ARBA" id="ARBA00022801"/>
    </source>
</evidence>
<dbReference type="Pfam" id="PF01432">
    <property type="entry name" value="Peptidase_M3"/>
    <property type="match status" value="1"/>
</dbReference>
<dbReference type="Proteomes" id="UP000019593">
    <property type="component" value="Chromosome"/>
</dbReference>
<keyword evidence="10" id="KW-1185">Reference proteome</keyword>
<keyword evidence="2 7" id="KW-0645">Protease</keyword>
<comment type="similarity">
    <text evidence="1 7">Belongs to the peptidase M3 family.</text>
</comment>
<dbReference type="InterPro" id="IPR045090">
    <property type="entry name" value="Pept_M3A_M3B"/>
</dbReference>
<dbReference type="STRING" id="1294273.roselon_00390"/>
<evidence type="ECO:0000313" key="9">
    <source>
        <dbReference type="EMBL" id="AHM02835.1"/>
    </source>
</evidence>
<evidence type="ECO:0000256" key="7">
    <source>
        <dbReference type="RuleBase" id="RU003435"/>
    </source>
</evidence>
<keyword evidence="3 7" id="KW-0479">Metal-binding</keyword>
<keyword evidence="9" id="KW-0121">Carboxypeptidase</keyword>
<protein>
    <submittedName>
        <fullName evidence="9">Dipeptidyl carboxypeptidase Dcp</fullName>
        <ecNumber evidence="9">3.4.15.5</ecNumber>
    </submittedName>
</protein>
<dbReference type="Gene3D" id="1.10.1370.40">
    <property type="match status" value="1"/>
</dbReference>
<evidence type="ECO:0000256" key="2">
    <source>
        <dbReference type="ARBA" id="ARBA00022670"/>
    </source>
</evidence>
<dbReference type="EC" id="3.4.15.5" evidence="9"/>
<dbReference type="InterPro" id="IPR001567">
    <property type="entry name" value="Pept_M3A_M3B_dom"/>
</dbReference>
<dbReference type="GO" id="GO:0006508">
    <property type="term" value="P:proteolysis"/>
    <property type="evidence" value="ECO:0007669"/>
    <property type="project" value="UniProtKB-KW"/>
</dbReference>
<dbReference type="SUPFAM" id="SSF55486">
    <property type="entry name" value="Metalloproteases ('zincins'), catalytic domain"/>
    <property type="match status" value="1"/>
</dbReference>
<dbReference type="InterPro" id="IPR024077">
    <property type="entry name" value="Neurolysin/TOP_dom2"/>
</dbReference>
<dbReference type="PANTHER" id="PTHR43660:SF1">
    <property type="entry name" value="DIPEPTIDYL CARBOXYPEPTIDASE"/>
    <property type="match status" value="1"/>
</dbReference>
<evidence type="ECO:0000256" key="5">
    <source>
        <dbReference type="ARBA" id="ARBA00022833"/>
    </source>
</evidence>
<comment type="cofactor">
    <cofactor evidence="7">
        <name>Zn(2+)</name>
        <dbReference type="ChEBI" id="CHEBI:29105"/>
    </cofactor>
    <text evidence="7">Binds 1 zinc ion.</text>
</comment>
<dbReference type="FunFam" id="3.40.390.10:FF:000009">
    <property type="entry name" value="Oligopeptidase A"/>
    <property type="match status" value="1"/>
</dbReference>
<name>W8SK00_9RHOB</name>
<dbReference type="GO" id="GO:0008241">
    <property type="term" value="F:peptidyl-dipeptidase activity"/>
    <property type="evidence" value="ECO:0007669"/>
    <property type="project" value="UniProtKB-EC"/>
</dbReference>